<keyword evidence="3" id="KW-1185">Reference proteome</keyword>
<comment type="caution">
    <text evidence="2">The sequence shown here is derived from an EMBL/GenBank/DDBJ whole genome shotgun (WGS) entry which is preliminary data.</text>
</comment>
<evidence type="ECO:0000259" key="1">
    <source>
        <dbReference type="PROSITE" id="PS51819"/>
    </source>
</evidence>
<dbReference type="PANTHER" id="PTHR21366:SF22">
    <property type="entry name" value="VOC DOMAIN-CONTAINING PROTEIN"/>
    <property type="match status" value="1"/>
</dbReference>
<dbReference type="PROSITE" id="PS51819">
    <property type="entry name" value="VOC"/>
    <property type="match status" value="1"/>
</dbReference>
<protein>
    <submittedName>
        <fullName evidence="2">VOC family protein</fullName>
    </submittedName>
</protein>
<dbReference type="PANTHER" id="PTHR21366">
    <property type="entry name" value="GLYOXALASE FAMILY PROTEIN"/>
    <property type="match status" value="1"/>
</dbReference>
<evidence type="ECO:0000313" key="2">
    <source>
        <dbReference type="EMBL" id="MBK1879531.1"/>
    </source>
</evidence>
<dbReference type="InterPro" id="IPR037523">
    <property type="entry name" value="VOC_core"/>
</dbReference>
<proteinExistence type="predicted"/>
<evidence type="ECO:0000313" key="3">
    <source>
        <dbReference type="Proteomes" id="UP000617628"/>
    </source>
</evidence>
<dbReference type="Pfam" id="PF00903">
    <property type="entry name" value="Glyoxalase"/>
    <property type="match status" value="1"/>
</dbReference>
<sequence>MRAKRIFETILYAENLAETTRFYRDVIGLELYSESDVVVSLRLQDSVLLLFDPRRSVEAGRPVPSHGARGEGHIAFAATEEELSGWRQRFKELGVEIEQEMQWQSGGTSLYVRDPAGNSVEFAPASLWGGDWDFS</sequence>
<feature type="domain" description="VOC" evidence="1">
    <location>
        <begin position="5"/>
        <end position="125"/>
    </location>
</feature>
<gene>
    <name evidence="2" type="ORF">JIN87_21785</name>
</gene>
<dbReference type="InterPro" id="IPR004360">
    <property type="entry name" value="Glyas_Fos-R_dOase_dom"/>
</dbReference>
<dbReference type="Gene3D" id="3.10.180.10">
    <property type="entry name" value="2,3-Dihydroxybiphenyl 1,2-Dioxygenase, domain 1"/>
    <property type="match status" value="1"/>
</dbReference>
<dbReference type="RefSeq" id="WP_200357744.1">
    <property type="nucleotide sequence ID" value="NZ_JAENIL010000050.1"/>
</dbReference>
<dbReference type="AlphaFoldDB" id="A0A934VN43"/>
<dbReference type="EMBL" id="JAENIL010000050">
    <property type="protein sequence ID" value="MBK1879531.1"/>
    <property type="molecule type" value="Genomic_DNA"/>
</dbReference>
<accession>A0A934VN43</accession>
<dbReference type="InterPro" id="IPR050383">
    <property type="entry name" value="GlyoxalaseI/FosfomycinResist"/>
</dbReference>
<dbReference type="Proteomes" id="UP000617628">
    <property type="component" value="Unassembled WGS sequence"/>
</dbReference>
<dbReference type="InterPro" id="IPR029068">
    <property type="entry name" value="Glyas_Bleomycin-R_OHBP_Dase"/>
</dbReference>
<organism evidence="2 3">
    <name type="scientific">Pelagicoccus mobilis</name>
    <dbReference type="NCBI Taxonomy" id="415221"/>
    <lineage>
        <taxon>Bacteria</taxon>
        <taxon>Pseudomonadati</taxon>
        <taxon>Verrucomicrobiota</taxon>
        <taxon>Opitutia</taxon>
        <taxon>Puniceicoccales</taxon>
        <taxon>Pelagicoccaceae</taxon>
        <taxon>Pelagicoccus</taxon>
    </lineage>
</organism>
<dbReference type="SUPFAM" id="SSF54593">
    <property type="entry name" value="Glyoxalase/Bleomycin resistance protein/Dihydroxybiphenyl dioxygenase"/>
    <property type="match status" value="1"/>
</dbReference>
<name>A0A934VN43_9BACT</name>
<reference evidence="2" key="1">
    <citation type="submission" date="2021-01" db="EMBL/GenBank/DDBJ databases">
        <title>Modified the classification status of verrucomicrobia.</title>
        <authorList>
            <person name="Feng X."/>
        </authorList>
    </citation>
    <scope>NUCLEOTIDE SEQUENCE</scope>
    <source>
        <strain evidence="2">KCTC 13126</strain>
    </source>
</reference>